<feature type="domain" description="FAS1" evidence="1">
    <location>
        <begin position="44"/>
        <end position="187"/>
    </location>
</feature>
<evidence type="ECO:0000313" key="2">
    <source>
        <dbReference type="EMBL" id="RKO69401.1"/>
    </source>
</evidence>
<dbReference type="SUPFAM" id="SSF82153">
    <property type="entry name" value="FAS1 domain"/>
    <property type="match status" value="2"/>
</dbReference>
<feature type="domain" description="FAS1" evidence="1">
    <location>
        <begin position="192"/>
        <end position="356"/>
    </location>
</feature>
<dbReference type="GO" id="GO:0050839">
    <property type="term" value="F:cell adhesion molecule binding"/>
    <property type="evidence" value="ECO:0007669"/>
    <property type="project" value="TreeGrafter"/>
</dbReference>
<protein>
    <submittedName>
        <fullName evidence="2">Fasciclin domain-containing protein</fullName>
    </submittedName>
</protein>
<dbReference type="OrthoDB" id="1144324at2"/>
<dbReference type="Proteomes" id="UP000282423">
    <property type="component" value="Unassembled WGS sequence"/>
</dbReference>
<gene>
    <name evidence="2" type="ORF">D7322_21820</name>
</gene>
<dbReference type="GO" id="GO:0005615">
    <property type="term" value="C:extracellular space"/>
    <property type="evidence" value="ECO:0007669"/>
    <property type="project" value="TreeGrafter"/>
</dbReference>
<evidence type="ECO:0000259" key="1">
    <source>
        <dbReference type="PROSITE" id="PS50213"/>
    </source>
</evidence>
<reference evidence="2 3" key="1">
    <citation type="submission" date="2018-10" db="EMBL/GenBank/DDBJ databases">
        <title>Sphingobacterium sp. M05W1-28.</title>
        <authorList>
            <person name="Cai H."/>
        </authorList>
    </citation>
    <scope>NUCLEOTIDE SEQUENCE [LARGE SCALE GENOMIC DNA]</scope>
    <source>
        <strain evidence="2 3">M05W1-28</strain>
    </source>
</reference>
<dbReference type="GO" id="GO:0030198">
    <property type="term" value="P:extracellular matrix organization"/>
    <property type="evidence" value="ECO:0007669"/>
    <property type="project" value="TreeGrafter"/>
</dbReference>
<dbReference type="GO" id="GO:0031012">
    <property type="term" value="C:extracellular matrix"/>
    <property type="evidence" value="ECO:0007669"/>
    <property type="project" value="TreeGrafter"/>
</dbReference>
<dbReference type="GO" id="GO:0007155">
    <property type="term" value="P:cell adhesion"/>
    <property type="evidence" value="ECO:0007669"/>
    <property type="project" value="TreeGrafter"/>
</dbReference>
<sequence>MNRNIKYKMAKMRFIGCFFVYLSISILQSCKHDNLTMPVPNENIRPAADFIHNNYEMRLFDAALQKTGMAVELNEAGPFTVLVPNDLAFNEIGIFRPTDFDRMNKDSLRRIIAYHILPRRLYLSDIPSNAVDFRYATLEGSELYASIGSIMPGATAPSNMLFFSGAKTIRKDVVLSNGVLHVLDKLMKPQFEKNIQEWLSDKKEYTVFVAGLKKFGLWDQLAEKGPFTVFAPTNEALEKKGITMNFLDTAVPERYIAEVLFGAYIMYDKHFFISDSQVFSIINSNGSYKYHLKDNIHYMEYLANETYPTWKMSYYMKLRSNDTFYSIILADISYSVGAKMDYLCSNGVVHDLDQGLVSPDQVIKKEENEK</sequence>
<dbReference type="InterPro" id="IPR050904">
    <property type="entry name" value="Adhesion/Biosynth-related"/>
</dbReference>
<dbReference type="PANTHER" id="PTHR10900">
    <property type="entry name" value="PERIOSTIN-RELATED"/>
    <property type="match status" value="1"/>
</dbReference>
<dbReference type="RefSeq" id="WP_121126330.1">
    <property type="nucleotide sequence ID" value="NZ_RBWS01000019.1"/>
</dbReference>
<proteinExistence type="predicted"/>
<dbReference type="EMBL" id="RBWS01000019">
    <property type="protein sequence ID" value="RKO69401.1"/>
    <property type="molecule type" value="Genomic_DNA"/>
</dbReference>
<comment type="caution">
    <text evidence="2">The sequence shown here is derived from an EMBL/GenBank/DDBJ whole genome shotgun (WGS) entry which is preliminary data.</text>
</comment>
<dbReference type="AlphaFoldDB" id="A0A420VST6"/>
<name>A0A420VST6_9SPHI</name>
<keyword evidence="3" id="KW-1185">Reference proteome</keyword>
<dbReference type="PANTHER" id="PTHR10900:SF77">
    <property type="entry name" value="FI19380P1"/>
    <property type="match status" value="1"/>
</dbReference>
<organism evidence="2 3">
    <name type="scientific">Sphingobacterium puteale</name>
    <dbReference type="NCBI Taxonomy" id="2420510"/>
    <lineage>
        <taxon>Bacteria</taxon>
        <taxon>Pseudomonadati</taxon>
        <taxon>Bacteroidota</taxon>
        <taxon>Sphingobacteriia</taxon>
        <taxon>Sphingobacteriales</taxon>
        <taxon>Sphingobacteriaceae</taxon>
        <taxon>Sphingobacterium</taxon>
    </lineage>
</organism>
<dbReference type="InterPro" id="IPR000782">
    <property type="entry name" value="FAS1_domain"/>
</dbReference>
<dbReference type="Gene3D" id="2.30.180.10">
    <property type="entry name" value="FAS1 domain"/>
    <property type="match status" value="2"/>
</dbReference>
<accession>A0A420VST6</accession>
<dbReference type="Pfam" id="PF02469">
    <property type="entry name" value="Fasciclin"/>
    <property type="match status" value="2"/>
</dbReference>
<dbReference type="PROSITE" id="PS50213">
    <property type="entry name" value="FAS1"/>
    <property type="match status" value="2"/>
</dbReference>
<dbReference type="SMART" id="SM00554">
    <property type="entry name" value="FAS1"/>
    <property type="match status" value="2"/>
</dbReference>
<dbReference type="InterPro" id="IPR036378">
    <property type="entry name" value="FAS1_dom_sf"/>
</dbReference>
<evidence type="ECO:0000313" key="3">
    <source>
        <dbReference type="Proteomes" id="UP000282423"/>
    </source>
</evidence>
<dbReference type="PROSITE" id="PS51257">
    <property type="entry name" value="PROKAR_LIPOPROTEIN"/>
    <property type="match status" value="1"/>
</dbReference>